<dbReference type="KEGG" id="lak:106153468"/>
<feature type="compositionally biased region" description="Basic and acidic residues" evidence="1">
    <location>
        <begin position="127"/>
        <end position="139"/>
    </location>
</feature>
<feature type="region of interest" description="Disordered" evidence="1">
    <location>
        <begin position="77"/>
        <end position="139"/>
    </location>
</feature>
<evidence type="ECO:0000313" key="3">
    <source>
        <dbReference type="RefSeq" id="XP_013382860.1"/>
    </source>
</evidence>
<accession>A0A1S3HA16</accession>
<evidence type="ECO:0000313" key="4">
    <source>
        <dbReference type="RefSeq" id="XP_013382861.1"/>
    </source>
</evidence>
<dbReference type="Proteomes" id="UP000085678">
    <property type="component" value="Unplaced"/>
</dbReference>
<dbReference type="RefSeq" id="XP_013382863.1">
    <property type="nucleotide sequence ID" value="XM_013527409.1"/>
</dbReference>
<dbReference type="RefSeq" id="XP_013382860.1">
    <property type="nucleotide sequence ID" value="XM_013527406.1"/>
</dbReference>
<evidence type="ECO:0000313" key="5">
    <source>
        <dbReference type="RefSeq" id="XP_013382862.1"/>
    </source>
</evidence>
<proteinExistence type="predicted"/>
<reference evidence="3 4" key="1">
    <citation type="submission" date="2025-04" db="UniProtKB">
        <authorList>
            <consortium name="RefSeq"/>
        </authorList>
    </citation>
    <scope>IDENTIFICATION</scope>
    <source>
        <tissue evidence="3 4">Gonads</tissue>
    </source>
</reference>
<evidence type="ECO:0000256" key="1">
    <source>
        <dbReference type="SAM" id="MobiDB-lite"/>
    </source>
</evidence>
<keyword evidence="2" id="KW-1185">Reference proteome</keyword>
<gene>
    <name evidence="3 4 5 6" type="primary">LOC106153468</name>
</gene>
<evidence type="ECO:0000313" key="2">
    <source>
        <dbReference type="Proteomes" id="UP000085678"/>
    </source>
</evidence>
<feature type="compositionally biased region" description="Polar residues" evidence="1">
    <location>
        <begin position="91"/>
        <end position="108"/>
    </location>
</feature>
<feature type="compositionally biased region" description="Basic and acidic residues" evidence="1">
    <location>
        <begin position="77"/>
        <end position="86"/>
    </location>
</feature>
<name>A0A1S3HA16_LINAN</name>
<dbReference type="GeneID" id="106153468"/>
<evidence type="ECO:0000313" key="6">
    <source>
        <dbReference type="RefSeq" id="XP_013382863.1"/>
    </source>
</evidence>
<dbReference type="RefSeq" id="XP_013382861.1">
    <property type="nucleotide sequence ID" value="XM_013527407.1"/>
</dbReference>
<sequence>MADVVPISFTRRLSVSVDDFSFKGKVGPTLPSVDSGINIQVDIQSSSFTSMDTVSRVSKSVNLDKQVPDCDGRFHCSPADDGHSIVDDDTASVTSGSDSESGIDSTPESAVHTLQKPFKNKQPASKKNVDFSNPKDELSRKLKEQYKPEYLDSTMAEFQVEQNITHAGVHLSFSGEGLAEESKDSITSTFSEEMRKTQESISRQAVMNYLQREPSQEENHQFMVQMTQEFPINQ</sequence>
<organism evidence="2 5">
    <name type="scientific">Lingula anatina</name>
    <name type="common">Brachiopod</name>
    <name type="synonym">Lingula unguis</name>
    <dbReference type="NCBI Taxonomy" id="7574"/>
    <lineage>
        <taxon>Eukaryota</taxon>
        <taxon>Metazoa</taxon>
        <taxon>Spiralia</taxon>
        <taxon>Lophotrochozoa</taxon>
        <taxon>Brachiopoda</taxon>
        <taxon>Linguliformea</taxon>
        <taxon>Lingulata</taxon>
        <taxon>Lingulida</taxon>
        <taxon>Linguloidea</taxon>
        <taxon>Lingulidae</taxon>
        <taxon>Lingula</taxon>
    </lineage>
</organism>
<protein>
    <submittedName>
        <fullName evidence="3 4">Uncharacterized protein LOC106153468</fullName>
    </submittedName>
</protein>
<dbReference type="AlphaFoldDB" id="A0A1S3HA16"/>
<dbReference type="RefSeq" id="XP_013382862.1">
    <property type="nucleotide sequence ID" value="XM_013527408.1"/>
</dbReference>